<evidence type="ECO:0000313" key="10">
    <source>
        <dbReference type="Proteomes" id="UP000823637"/>
    </source>
</evidence>
<protein>
    <submittedName>
        <fullName evidence="9">Rhomboid family intramembrane serine protease</fullName>
    </submittedName>
</protein>
<evidence type="ECO:0000313" key="9">
    <source>
        <dbReference type="EMBL" id="MBO8446516.1"/>
    </source>
</evidence>
<comment type="caution">
    <text evidence="9">The sequence shown here is derived from an EMBL/GenBank/DDBJ whole genome shotgun (WGS) entry which is preliminary data.</text>
</comment>
<evidence type="ECO:0000256" key="2">
    <source>
        <dbReference type="ARBA" id="ARBA00009045"/>
    </source>
</evidence>
<dbReference type="PANTHER" id="PTHR43731">
    <property type="entry name" value="RHOMBOID PROTEASE"/>
    <property type="match status" value="1"/>
</dbReference>
<proteinExistence type="inferred from homology"/>
<accession>A0A9D9EH85</accession>
<feature type="transmembrane region" description="Helical" evidence="7">
    <location>
        <begin position="96"/>
        <end position="117"/>
    </location>
</feature>
<dbReference type="Pfam" id="PF01694">
    <property type="entry name" value="Rhomboid"/>
    <property type="match status" value="1"/>
</dbReference>
<reference evidence="9" key="2">
    <citation type="journal article" date="2021" name="PeerJ">
        <title>Extensive microbial diversity within the chicken gut microbiome revealed by metagenomics and culture.</title>
        <authorList>
            <person name="Gilroy R."/>
            <person name="Ravi A."/>
            <person name="Getino M."/>
            <person name="Pursley I."/>
            <person name="Horton D.L."/>
            <person name="Alikhan N.F."/>
            <person name="Baker D."/>
            <person name="Gharbi K."/>
            <person name="Hall N."/>
            <person name="Watson M."/>
            <person name="Adriaenssens E.M."/>
            <person name="Foster-Nyarko E."/>
            <person name="Jarju S."/>
            <person name="Secka A."/>
            <person name="Antonio M."/>
            <person name="Oren A."/>
            <person name="Chaudhuri R.R."/>
            <person name="La Ragione R."/>
            <person name="Hildebrand F."/>
            <person name="Pallen M.J."/>
        </authorList>
    </citation>
    <scope>NUCLEOTIDE SEQUENCE</scope>
    <source>
        <strain evidence="9">D3-1215</strain>
    </source>
</reference>
<sequence>MEYYRPANSIFPPVIKNLVIINVLCWLATIALQKYGIDIVGYLGLHYWKSADFNVVQFVTYMFLHDTTSFGHIFFNMFGLWMFGKDIENFWGGKKFLIYYFVTGIGAGVIQQITWAIDIYPVVTAINQVLAGGDIRALAPYLQSMPTGHVSAADLLQLKELVYDARVTIGASGAIFGVLLAFAMLFPDARIFLLFIPIPIRAPYFVAFYALCELFMGVQDFHGDNVAHFAHLGGMIFGLILILYWKKKKNINGSSSYY</sequence>
<feature type="transmembrane region" description="Helical" evidence="7">
    <location>
        <begin position="165"/>
        <end position="185"/>
    </location>
</feature>
<keyword evidence="3 7" id="KW-0812">Transmembrane</keyword>
<reference evidence="9" key="1">
    <citation type="submission" date="2020-10" db="EMBL/GenBank/DDBJ databases">
        <authorList>
            <person name="Gilroy R."/>
        </authorList>
    </citation>
    <scope>NUCLEOTIDE SEQUENCE</scope>
    <source>
        <strain evidence="9">D3-1215</strain>
    </source>
</reference>
<dbReference type="GO" id="GO:0004252">
    <property type="term" value="F:serine-type endopeptidase activity"/>
    <property type="evidence" value="ECO:0007669"/>
    <property type="project" value="InterPro"/>
</dbReference>
<evidence type="ECO:0000256" key="1">
    <source>
        <dbReference type="ARBA" id="ARBA00004141"/>
    </source>
</evidence>
<evidence type="ECO:0000256" key="5">
    <source>
        <dbReference type="ARBA" id="ARBA00022989"/>
    </source>
</evidence>
<evidence type="ECO:0000259" key="8">
    <source>
        <dbReference type="Pfam" id="PF01694"/>
    </source>
</evidence>
<dbReference type="GO" id="GO:0016020">
    <property type="term" value="C:membrane"/>
    <property type="evidence" value="ECO:0007669"/>
    <property type="project" value="UniProtKB-SubCell"/>
</dbReference>
<keyword evidence="9" id="KW-0645">Protease</keyword>
<evidence type="ECO:0000256" key="7">
    <source>
        <dbReference type="SAM" id="Phobius"/>
    </source>
</evidence>
<evidence type="ECO:0000256" key="4">
    <source>
        <dbReference type="ARBA" id="ARBA00022801"/>
    </source>
</evidence>
<dbReference type="SUPFAM" id="SSF144091">
    <property type="entry name" value="Rhomboid-like"/>
    <property type="match status" value="1"/>
</dbReference>
<gene>
    <name evidence="9" type="ORF">IAC32_02065</name>
</gene>
<evidence type="ECO:0000256" key="6">
    <source>
        <dbReference type="ARBA" id="ARBA00023136"/>
    </source>
</evidence>
<dbReference type="Gene3D" id="1.20.1540.10">
    <property type="entry name" value="Rhomboid-like"/>
    <property type="match status" value="1"/>
</dbReference>
<keyword evidence="5 7" id="KW-1133">Transmembrane helix</keyword>
<dbReference type="AlphaFoldDB" id="A0A9D9EH85"/>
<organism evidence="9 10">
    <name type="scientific">Candidatus Enterocola intestinipullorum</name>
    <dbReference type="NCBI Taxonomy" id="2840783"/>
    <lineage>
        <taxon>Bacteria</taxon>
        <taxon>Pseudomonadati</taxon>
        <taxon>Bacteroidota</taxon>
        <taxon>Bacteroidia</taxon>
        <taxon>Bacteroidales</taxon>
        <taxon>Candidatus Enterocola</taxon>
    </lineage>
</organism>
<feature type="transmembrane region" description="Helical" evidence="7">
    <location>
        <begin position="63"/>
        <end position="84"/>
    </location>
</feature>
<feature type="transmembrane region" description="Helical" evidence="7">
    <location>
        <begin position="226"/>
        <end position="245"/>
    </location>
</feature>
<dbReference type="InterPro" id="IPR022764">
    <property type="entry name" value="Peptidase_S54_rhomboid_dom"/>
</dbReference>
<keyword evidence="4" id="KW-0378">Hydrolase</keyword>
<name>A0A9D9EH85_9BACT</name>
<feature type="domain" description="Peptidase S54 rhomboid" evidence="8">
    <location>
        <begin position="54"/>
        <end position="244"/>
    </location>
</feature>
<dbReference type="EMBL" id="JADIMR010000031">
    <property type="protein sequence ID" value="MBO8446516.1"/>
    <property type="molecule type" value="Genomic_DNA"/>
</dbReference>
<evidence type="ECO:0000256" key="3">
    <source>
        <dbReference type="ARBA" id="ARBA00022692"/>
    </source>
</evidence>
<dbReference type="InterPro" id="IPR050925">
    <property type="entry name" value="Rhomboid_protease_S54"/>
</dbReference>
<dbReference type="PANTHER" id="PTHR43731:SF14">
    <property type="entry name" value="PRESENILIN-ASSOCIATED RHOMBOID-LIKE PROTEIN, MITOCHONDRIAL"/>
    <property type="match status" value="1"/>
</dbReference>
<feature type="transmembrane region" description="Helical" evidence="7">
    <location>
        <begin position="192"/>
        <end position="211"/>
    </location>
</feature>
<keyword evidence="6 7" id="KW-0472">Membrane</keyword>
<dbReference type="InterPro" id="IPR035952">
    <property type="entry name" value="Rhomboid-like_sf"/>
</dbReference>
<comment type="subcellular location">
    <subcellularLocation>
        <location evidence="1">Membrane</location>
        <topology evidence="1">Multi-pass membrane protein</topology>
    </subcellularLocation>
</comment>
<comment type="similarity">
    <text evidence="2">Belongs to the peptidase S54 family.</text>
</comment>
<feature type="transmembrane region" description="Helical" evidence="7">
    <location>
        <begin position="20"/>
        <end position="43"/>
    </location>
</feature>
<dbReference type="GO" id="GO:0006508">
    <property type="term" value="P:proteolysis"/>
    <property type="evidence" value="ECO:0007669"/>
    <property type="project" value="UniProtKB-KW"/>
</dbReference>
<dbReference type="Proteomes" id="UP000823637">
    <property type="component" value="Unassembled WGS sequence"/>
</dbReference>